<dbReference type="PANTHER" id="PTHR30346">
    <property type="entry name" value="TRANSCRIPTIONAL DUAL REGULATOR HCAR-RELATED"/>
    <property type="match status" value="1"/>
</dbReference>
<evidence type="ECO:0000256" key="5">
    <source>
        <dbReference type="SAM" id="MobiDB-lite"/>
    </source>
</evidence>
<accession>A0A7Y6IBS6</accession>
<dbReference type="PROSITE" id="PS50931">
    <property type="entry name" value="HTH_LYSR"/>
    <property type="match status" value="1"/>
</dbReference>
<keyword evidence="8" id="KW-1185">Reference proteome</keyword>
<comment type="similarity">
    <text evidence="1">Belongs to the LysR transcriptional regulatory family.</text>
</comment>
<dbReference type="SUPFAM" id="SSF53850">
    <property type="entry name" value="Periplasmic binding protein-like II"/>
    <property type="match status" value="1"/>
</dbReference>
<name>A0A7Y6IBS6_9ACTN</name>
<keyword evidence="2" id="KW-0805">Transcription regulation</keyword>
<dbReference type="GO" id="GO:0032993">
    <property type="term" value="C:protein-DNA complex"/>
    <property type="evidence" value="ECO:0007669"/>
    <property type="project" value="TreeGrafter"/>
</dbReference>
<protein>
    <submittedName>
        <fullName evidence="7">LysR family transcriptional regulator</fullName>
    </submittedName>
</protein>
<feature type="region of interest" description="Disordered" evidence="5">
    <location>
        <begin position="306"/>
        <end position="328"/>
    </location>
</feature>
<dbReference type="PRINTS" id="PR00039">
    <property type="entry name" value="HTHLYSR"/>
</dbReference>
<evidence type="ECO:0000259" key="6">
    <source>
        <dbReference type="PROSITE" id="PS50931"/>
    </source>
</evidence>
<dbReference type="AlphaFoldDB" id="A0A7Y6IBS6"/>
<dbReference type="RefSeq" id="WP_175592034.1">
    <property type="nucleotide sequence ID" value="NZ_JABWGN010000009.1"/>
</dbReference>
<organism evidence="7 8">
    <name type="scientific">Nonomuraea montanisoli</name>
    <dbReference type="NCBI Taxonomy" id="2741721"/>
    <lineage>
        <taxon>Bacteria</taxon>
        <taxon>Bacillati</taxon>
        <taxon>Actinomycetota</taxon>
        <taxon>Actinomycetes</taxon>
        <taxon>Streptosporangiales</taxon>
        <taxon>Streptosporangiaceae</taxon>
        <taxon>Nonomuraea</taxon>
    </lineage>
</organism>
<evidence type="ECO:0000313" key="8">
    <source>
        <dbReference type="Proteomes" id="UP000586042"/>
    </source>
</evidence>
<gene>
    <name evidence="7" type="ORF">HTZ77_24650</name>
</gene>
<evidence type="ECO:0000256" key="1">
    <source>
        <dbReference type="ARBA" id="ARBA00009437"/>
    </source>
</evidence>
<feature type="compositionally biased region" description="Basic and acidic residues" evidence="5">
    <location>
        <begin position="306"/>
        <end position="317"/>
    </location>
</feature>
<dbReference type="InterPro" id="IPR036388">
    <property type="entry name" value="WH-like_DNA-bd_sf"/>
</dbReference>
<evidence type="ECO:0000256" key="3">
    <source>
        <dbReference type="ARBA" id="ARBA00023125"/>
    </source>
</evidence>
<dbReference type="Gene3D" id="1.10.10.10">
    <property type="entry name" value="Winged helix-like DNA-binding domain superfamily/Winged helix DNA-binding domain"/>
    <property type="match status" value="1"/>
</dbReference>
<dbReference type="EMBL" id="JABWGN010000009">
    <property type="protein sequence ID" value="NUW34600.1"/>
    <property type="molecule type" value="Genomic_DNA"/>
</dbReference>
<dbReference type="SUPFAM" id="SSF46785">
    <property type="entry name" value="Winged helix' DNA-binding domain"/>
    <property type="match status" value="1"/>
</dbReference>
<dbReference type="Gene3D" id="3.40.190.10">
    <property type="entry name" value="Periplasmic binding protein-like II"/>
    <property type="match status" value="2"/>
</dbReference>
<dbReference type="CDD" id="cd08414">
    <property type="entry name" value="PBP2_LTTR_aromatics_like"/>
    <property type="match status" value="1"/>
</dbReference>
<evidence type="ECO:0000256" key="4">
    <source>
        <dbReference type="ARBA" id="ARBA00023163"/>
    </source>
</evidence>
<keyword evidence="4" id="KW-0804">Transcription</keyword>
<dbReference type="GO" id="GO:0003700">
    <property type="term" value="F:DNA-binding transcription factor activity"/>
    <property type="evidence" value="ECO:0007669"/>
    <property type="project" value="InterPro"/>
</dbReference>
<dbReference type="InterPro" id="IPR005119">
    <property type="entry name" value="LysR_subst-bd"/>
</dbReference>
<evidence type="ECO:0000256" key="2">
    <source>
        <dbReference type="ARBA" id="ARBA00023015"/>
    </source>
</evidence>
<dbReference type="InterPro" id="IPR036390">
    <property type="entry name" value="WH_DNA-bd_sf"/>
</dbReference>
<keyword evidence="3" id="KW-0238">DNA-binding</keyword>
<reference evidence="7 8" key="1">
    <citation type="submission" date="2020-06" db="EMBL/GenBank/DDBJ databases">
        <title>Nonomuraea sp. SMC257, a novel actinomycete isolated from soil.</title>
        <authorList>
            <person name="Chanama M."/>
        </authorList>
    </citation>
    <scope>NUCLEOTIDE SEQUENCE [LARGE SCALE GENOMIC DNA]</scope>
    <source>
        <strain evidence="7 8">SMC257</strain>
    </source>
</reference>
<sequence>MQLELRHLRTLCVIADVGSLSRAAPAIGISQPALTGQLHRIEAALGGQVFRRGRLGVTPTPFGMFVLSRARSILISFDELLGGAEPEPATTGVRVGGYHTPVLTGLLQRLFEMPGARVTVRTEYSPRLLLDLLASRRLDVATLVDYPGHELPAMATVGTRVIAVEPVAVALSAGHPLADRDAIPLSELADEDWLVTPPDGAGWPEYFYTACQEVGFAPRVRHMLTEPDMIRSLVAEGRAAAPCQATLKLGPDVVVRPLTGAALWMRHLLAWRLGGSIADRVDEWAALAADAHRAAVADVPGLAGRLRGEARDPHDSGLMDGANPPTVA</sequence>
<dbReference type="Pfam" id="PF00126">
    <property type="entry name" value="HTH_1"/>
    <property type="match status" value="1"/>
</dbReference>
<dbReference type="Pfam" id="PF03466">
    <property type="entry name" value="LysR_substrate"/>
    <property type="match status" value="1"/>
</dbReference>
<dbReference type="GO" id="GO:0003677">
    <property type="term" value="F:DNA binding"/>
    <property type="evidence" value="ECO:0007669"/>
    <property type="project" value="UniProtKB-KW"/>
</dbReference>
<comment type="caution">
    <text evidence="7">The sequence shown here is derived from an EMBL/GenBank/DDBJ whole genome shotgun (WGS) entry which is preliminary data.</text>
</comment>
<feature type="domain" description="HTH lysR-type" evidence="6">
    <location>
        <begin position="3"/>
        <end position="60"/>
    </location>
</feature>
<dbReference type="PANTHER" id="PTHR30346:SF30">
    <property type="entry name" value="SMALL NEUTRAL PROTEASE REGULATORY PROTEIN"/>
    <property type="match status" value="1"/>
</dbReference>
<dbReference type="InterPro" id="IPR000847">
    <property type="entry name" value="LysR_HTH_N"/>
</dbReference>
<dbReference type="Proteomes" id="UP000586042">
    <property type="component" value="Unassembled WGS sequence"/>
</dbReference>
<evidence type="ECO:0000313" key="7">
    <source>
        <dbReference type="EMBL" id="NUW34600.1"/>
    </source>
</evidence>
<proteinExistence type="inferred from homology"/>